<dbReference type="AlphaFoldDB" id="A0A7R9K0K2"/>
<proteinExistence type="predicted"/>
<feature type="compositionally biased region" description="Basic and acidic residues" evidence="1">
    <location>
        <begin position="201"/>
        <end position="210"/>
    </location>
</feature>
<sequence length="276" mass="31639">MYDWSNGDRVGENISQSVFGVIPAVDLNEWIENIPVVDVPIQPGVKNIYQVRHDVSDTFNHQALQSTLSFSVTGSPIEHESDASEHVTTKRGVIKAISHRNQTSVDIFEAYRLEVLGLYILTLPWCGSDQEVPDAASPHAIQDDQKFIAQTAHIACLTQKKRFEDKEEHFKTRRNTSRQGGTRQDKEEHVKTRRNTSRQGGTREYKEEHVKTKRNTSRQGGTRQDKEEHVKTRRNTSRQGGTRQYKEEHVKTRRNTPRQGGTRSRVPENNALYPLQ</sequence>
<name>A0A7R9K0K2_TIMGE</name>
<accession>A0A7R9K0K2</accession>
<evidence type="ECO:0000313" key="2">
    <source>
        <dbReference type="EMBL" id="CAD7597354.1"/>
    </source>
</evidence>
<reference evidence="2" key="1">
    <citation type="submission" date="2020-11" db="EMBL/GenBank/DDBJ databases">
        <authorList>
            <person name="Tran Van P."/>
        </authorList>
    </citation>
    <scope>NUCLEOTIDE SEQUENCE</scope>
</reference>
<feature type="region of interest" description="Disordered" evidence="1">
    <location>
        <begin position="165"/>
        <end position="276"/>
    </location>
</feature>
<evidence type="ECO:0000256" key="1">
    <source>
        <dbReference type="SAM" id="MobiDB-lite"/>
    </source>
</evidence>
<protein>
    <submittedName>
        <fullName evidence="2">Uncharacterized protein</fullName>
    </submittedName>
</protein>
<dbReference type="EMBL" id="OE841825">
    <property type="protein sequence ID" value="CAD7597354.1"/>
    <property type="molecule type" value="Genomic_DNA"/>
</dbReference>
<gene>
    <name evidence="2" type="ORF">TGEB3V08_LOCUS6738</name>
</gene>
<organism evidence="2">
    <name type="scientific">Timema genevievae</name>
    <name type="common">Walking stick</name>
    <dbReference type="NCBI Taxonomy" id="629358"/>
    <lineage>
        <taxon>Eukaryota</taxon>
        <taxon>Metazoa</taxon>
        <taxon>Ecdysozoa</taxon>
        <taxon>Arthropoda</taxon>
        <taxon>Hexapoda</taxon>
        <taxon>Insecta</taxon>
        <taxon>Pterygota</taxon>
        <taxon>Neoptera</taxon>
        <taxon>Polyneoptera</taxon>
        <taxon>Phasmatodea</taxon>
        <taxon>Timematodea</taxon>
        <taxon>Timematoidea</taxon>
        <taxon>Timematidae</taxon>
        <taxon>Timema</taxon>
    </lineage>
</organism>